<proteinExistence type="predicted"/>
<accession>A0AAW4YRR1</accession>
<dbReference type="InterPro" id="IPR010995">
    <property type="entry name" value="DNA_repair_Rad51/TF_NusA_a-hlx"/>
</dbReference>
<dbReference type="Gene3D" id="1.10.150.20">
    <property type="entry name" value="5' to 3' exonuclease, C-terminal subdomain"/>
    <property type="match status" value="1"/>
</dbReference>
<name>A0AAW4YRR1_9GAMM</name>
<dbReference type="Proteomes" id="UP001320178">
    <property type="component" value="Unassembled WGS sequence"/>
</dbReference>
<dbReference type="Pfam" id="PF14520">
    <property type="entry name" value="HHH_5"/>
    <property type="match status" value="1"/>
</dbReference>
<evidence type="ECO:0000313" key="1">
    <source>
        <dbReference type="EMBL" id="MCE8051088.1"/>
    </source>
</evidence>
<comment type="caution">
    <text evidence="1">The sequence shown here is derived from an EMBL/GenBank/DDBJ whole genome shotgun (WGS) entry which is preliminary data.</text>
</comment>
<dbReference type="GO" id="GO:0000166">
    <property type="term" value="F:nucleotide binding"/>
    <property type="evidence" value="ECO:0007669"/>
    <property type="project" value="InterPro"/>
</dbReference>
<organism evidence="1 2">
    <name type="scientific">Billgrantia desiderata</name>
    <dbReference type="NCBI Taxonomy" id="52021"/>
    <lineage>
        <taxon>Bacteria</taxon>
        <taxon>Pseudomonadati</taxon>
        <taxon>Pseudomonadota</taxon>
        <taxon>Gammaproteobacteria</taxon>
        <taxon>Oceanospirillales</taxon>
        <taxon>Halomonadaceae</taxon>
        <taxon>Billgrantia</taxon>
    </lineage>
</organism>
<dbReference type="RefSeq" id="WP_234239028.1">
    <property type="nucleotide sequence ID" value="NZ_JABFTS010000002.1"/>
</dbReference>
<reference evidence="1" key="1">
    <citation type="submission" date="2020-05" db="EMBL/GenBank/DDBJ databases">
        <authorList>
            <person name="Wang L."/>
            <person name="Shao Z."/>
        </authorList>
    </citation>
    <scope>NUCLEOTIDE SEQUENCE</scope>
    <source>
        <strain evidence="1">MCCC 1A05776</strain>
    </source>
</reference>
<gene>
    <name evidence="1" type="ORF">HOP61_07270</name>
</gene>
<evidence type="ECO:0000313" key="2">
    <source>
        <dbReference type="Proteomes" id="UP001320178"/>
    </source>
</evidence>
<dbReference type="AlphaFoldDB" id="A0AAW4YRR1"/>
<dbReference type="SUPFAM" id="SSF47794">
    <property type="entry name" value="Rad51 N-terminal domain-like"/>
    <property type="match status" value="1"/>
</dbReference>
<protein>
    <submittedName>
        <fullName evidence="1">Helix-hairpin-helix domain-containing protein</fullName>
    </submittedName>
</protein>
<sequence>MSAKTDTSTPKDAAIEHETAETLLSLVRRLEHELLTTLDADSPQQAVDSLLTSVECLDELDTALAELDPQVTGPLVQRLRLGLDRLACDLYRRGGWQHLDESQRQALLARHAAGLTQVDGIGPASAQALFLHGISDPERLCQWEPDALDDIEGLNAAVLARLKRELEASRKSGAE</sequence>
<reference evidence="1" key="2">
    <citation type="journal article" date="2021" name="Front. Microbiol.">
        <title>Aerobic Denitrification and Heterotrophic Sulfur Oxidation in the Genus Halomonas Revealed by Six Novel Species Characterizations and Genome-Based Analysis.</title>
        <authorList>
            <person name="Wang L."/>
            <person name="Shao Z."/>
        </authorList>
    </citation>
    <scope>NUCLEOTIDE SEQUENCE</scope>
    <source>
        <strain evidence="1">MCCC 1A05776</strain>
    </source>
</reference>
<dbReference type="EMBL" id="JABFTS010000002">
    <property type="protein sequence ID" value="MCE8051088.1"/>
    <property type="molecule type" value="Genomic_DNA"/>
</dbReference>